<evidence type="ECO:0000256" key="8">
    <source>
        <dbReference type="ARBA" id="ARBA00063535"/>
    </source>
</evidence>
<keyword evidence="4" id="KW-0597">Phosphoprotein</keyword>
<keyword evidence="2" id="KW-0813">Transport</keyword>
<dbReference type="GO" id="GO:0008289">
    <property type="term" value="F:lipid binding"/>
    <property type="evidence" value="ECO:0007669"/>
    <property type="project" value="UniProtKB-KW"/>
</dbReference>
<reference evidence="15" key="1">
    <citation type="submission" date="2023-03" db="UniProtKB">
        <authorList>
            <consortium name="WormBaseParasite"/>
        </authorList>
    </citation>
    <scope>IDENTIFICATION</scope>
</reference>
<feature type="compositionally biased region" description="Basic and acidic residues" evidence="12">
    <location>
        <begin position="368"/>
        <end position="377"/>
    </location>
</feature>
<evidence type="ECO:0000256" key="7">
    <source>
        <dbReference type="ARBA" id="ARBA00023121"/>
    </source>
</evidence>
<feature type="domain" description="START" evidence="13">
    <location>
        <begin position="130"/>
        <end position="301"/>
    </location>
</feature>
<keyword evidence="6" id="KW-0445">Lipid transport</keyword>
<evidence type="ECO:0000256" key="1">
    <source>
        <dbReference type="ARBA" id="ARBA00004496"/>
    </source>
</evidence>
<name>A0A9J2PB78_ASCLU</name>
<keyword evidence="3" id="KW-0963">Cytoplasm</keyword>
<accession>A0A9J2PB78</accession>
<keyword evidence="7" id="KW-0446">Lipid-binding</keyword>
<comment type="subcellular location">
    <subcellularLocation>
        <location evidence="1">Cytoplasm</location>
    </subcellularLocation>
</comment>
<evidence type="ECO:0000256" key="11">
    <source>
        <dbReference type="ARBA" id="ARBA00079049"/>
    </source>
</evidence>
<evidence type="ECO:0000256" key="12">
    <source>
        <dbReference type="SAM" id="MobiDB-lite"/>
    </source>
</evidence>
<dbReference type="InterPro" id="IPR051213">
    <property type="entry name" value="START_lipid_transfer"/>
</dbReference>
<dbReference type="FunFam" id="3.30.530.20:FF:000017">
    <property type="entry name" value="Phosphatidylcholine transfer protein, putative"/>
    <property type="match status" value="1"/>
</dbReference>
<dbReference type="Gene3D" id="3.30.530.20">
    <property type="match status" value="1"/>
</dbReference>
<dbReference type="Pfam" id="PF01852">
    <property type="entry name" value="START"/>
    <property type="match status" value="1"/>
</dbReference>
<dbReference type="SUPFAM" id="SSF55961">
    <property type="entry name" value="Bet v1-like"/>
    <property type="match status" value="1"/>
</dbReference>
<evidence type="ECO:0000256" key="2">
    <source>
        <dbReference type="ARBA" id="ARBA00022448"/>
    </source>
</evidence>
<keyword evidence="14" id="KW-1185">Reference proteome</keyword>
<dbReference type="InterPro" id="IPR002913">
    <property type="entry name" value="START_lipid-bd_dom"/>
</dbReference>
<dbReference type="InterPro" id="IPR023393">
    <property type="entry name" value="START-like_dom_sf"/>
</dbReference>
<evidence type="ECO:0000256" key="4">
    <source>
        <dbReference type="ARBA" id="ARBA00022553"/>
    </source>
</evidence>
<dbReference type="PANTHER" id="PTHR19308:SF8">
    <property type="entry name" value="STAR-RELATED LIPID TRANSFER PROTEIN 7, MITOCHONDRIAL"/>
    <property type="match status" value="1"/>
</dbReference>
<dbReference type="GO" id="GO:0006869">
    <property type="term" value="P:lipid transport"/>
    <property type="evidence" value="ECO:0007669"/>
    <property type="project" value="UniProtKB-KW"/>
</dbReference>
<dbReference type="Proteomes" id="UP000036681">
    <property type="component" value="Unplaced"/>
</dbReference>
<dbReference type="PANTHER" id="PTHR19308">
    <property type="entry name" value="PHOSPHATIDYLCHOLINE TRANSFER PROTEIN"/>
    <property type="match status" value="1"/>
</dbReference>
<evidence type="ECO:0000256" key="9">
    <source>
        <dbReference type="ARBA" id="ARBA00069061"/>
    </source>
</evidence>
<evidence type="ECO:0000256" key="5">
    <source>
        <dbReference type="ARBA" id="ARBA00022990"/>
    </source>
</evidence>
<protein>
    <recommendedName>
        <fullName evidence="9">Phosphatidylcholine transfer protein</fullName>
    </recommendedName>
    <alternativeName>
        <fullName evidence="11">START domain-containing protein 2</fullName>
    </alternativeName>
    <alternativeName>
        <fullName evidence="10">StAR-related lipid transfer protein 2</fullName>
    </alternativeName>
</protein>
<comment type="subunit">
    <text evidence="8">Interacts with ACOT13/THEM2.</text>
</comment>
<evidence type="ECO:0000313" key="14">
    <source>
        <dbReference type="Proteomes" id="UP000036681"/>
    </source>
</evidence>
<evidence type="ECO:0000256" key="3">
    <source>
        <dbReference type="ARBA" id="ARBA00022490"/>
    </source>
</evidence>
<dbReference type="SMART" id="SM00234">
    <property type="entry name" value="START"/>
    <property type="match status" value="1"/>
</dbReference>
<dbReference type="AlphaFoldDB" id="A0A9J2PB78"/>
<dbReference type="GO" id="GO:0005829">
    <property type="term" value="C:cytosol"/>
    <property type="evidence" value="ECO:0007669"/>
    <property type="project" value="UniProtKB-ARBA"/>
</dbReference>
<proteinExistence type="predicted"/>
<evidence type="ECO:0000313" key="15">
    <source>
        <dbReference type="WBParaSite" id="ALUE_0000722001-mRNA-1"/>
    </source>
</evidence>
<organism evidence="14 15">
    <name type="scientific">Ascaris lumbricoides</name>
    <name type="common">Giant roundworm</name>
    <dbReference type="NCBI Taxonomy" id="6252"/>
    <lineage>
        <taxon>Eukaryota</taxon>
        <taxon>Metazoa</taxon>
        <taxon>Ecdysozoa</taxon>
        <taxon>Nematoda</taxon>
        <taxon>Chromadorea</taxon>
        <taxon>Rhabditida</taxon>
        <taxon>Spirurina</taxon>
        <taxon>Ascaridomorpha</taxon>
        <taxon>Ascaridoidea</taxon>
        <taxon>Ascarididae</taxon>
        <taxon>Ascaris</taxon>
    </lineage>
</organism>
<evidence type="ECO:0000256" key="10">
    <source>
        <dbReference type="ARBA" id="ARBA00077188"/>
    </source>
</evidence>
<evidence type="ECO:0000259" key="13">
    <source>
        <dbReference type="PROSITE" id="PS50848"/>
    </source>
</evidence>
<feature type="region of interest" description="Disordered" evidence="12">
    <location>
        <begin position="332"/>
        <end position="381"/>
    </location>
</feature>
<dbReference type="WBParaSite" id="ALUE_0000722001-mRNA-1">
    <property type="protein sequence ID" value="ALUE_0000722001-mRNA-1"/>
    <property type="gene ID" value="ALUE_0000722001"/>
</dbReference>
<keyword evidence="5" id="KW-0007">Acetylation</keyword>
<dbReference type="PROSITE" id="PS50848">
    <property type="entry name" value="START"/>
    <property type="match status" value="1"/>
</dbReference>
<sequence length="406" mass="47373">LYLGYFLFRTDVPKFIHKISTYYVRVNFRKPRAEGNASRFCFTHFLDIFFSVSMSTRRALYSFLRLVWRYRFVKVVPSRLRGEGCWSWRRWLRWRPPLLVAISAGFSFQEKGIPDDVIQAEKSVHVSGGESDEWEVMVEQDDLRVVRRPRDTSGLYEYRCSGTYRDISARDFVDAQIDLEYRQKWDSNVLKLELLYSDEETDSQVVRWIAKFPYPMYPREYIFVRRRYVDEAEQSVVIASNALDRELFPLNSEYVRVQTYRSVMVVRAHRCFDEKGLDFVLTYYDNPESTIPSCAYNWIVNHGGPHFLQQVHAAALELEKLRTQRSLGQLEMRASEAASDEEKSEYSIGAGLAGGDEGVEPEQGTSADEVKKADVRETSQSNRTALQAWYERLTAVETPEFLGMID</sequence>
<evidence type="ECO:0000256" key="6">
    <source>
        <dbReference type="ARBA" id="ARBA00023055"/>
    </source>
</evidence>